<dbReference type="Proteomes" id="UP000193920">
    <property type="component" value="Unassembled WGS sequence"/>
</dbReference>
<dbReference type="SUPFAM" id="SSF64268">
    <property type="entry name" value="PX domain"/>
    <property type="match status" value="1"/>
</dbReference>
<dbReference type="AlphaFoldDB" id="A0A1Y1ZK05"/>
<dbReference type="PANTHER" id="PTHR15706">
    <property type="entry name" value="SH3 MULTIPLE DOMAIN"/>
    <property type="match status" value="1"/>
</dbReference>
<dbReference type="InterPro" id="IPR036871">
    <property type="entry name" value="PX_dom_sf"/>
</dbReference>
<comment type="caution">
    <text evidence="6">The sequence shown here is derived from an EMBL/GenBank/DDBJ whole genome shotgun (WGS) entry which is preliminary data.</text>
</comment>
<feature type="domain" description="SH3" evidence="5">
    <location>
        <begin position="262"/>
        <end position="323"/>
    </location>
</feature>
<evidence type="ECO:0000256" key="3">
    <source>
        <dbReference type="PROSITE-ProRule" id="PRU00192"/>
    </source>
</evidence>
<dbReference type="InterPro" id="IPR001683">
    <property type="entry name" value="PX_dom"/>
</dbReference>
<dbReference type="STRING" id="1754190.A0A1Y1ZK05"/>
<evidence type="ECO:0000256" key="1">
    <source>
        <dbReference type="ARBA" id="ARBA00022443"/>
    </source>
</evidence>
<dbReference type="InterPro" id="IPR051228">
    <property type="entry name" value="NADPH_Oxidase/PX-Domain"/>
</dbReference>
<feature type="compositionally biased region" description="Polar residues" evidence="4">
    <location>
        <begin position="45"/>
        <end position="77"/>
    </location>
</feature>
<evidence type="ECO:0000259" key="5">
    <source>
        <dbReference type="PROSITE" id="PS50002"/>
    </source>
</evidence>
<gene>
    <name evidence="6" type="ORF">LY90DRAFT_518679</name>
</gene>
<keyword evidence="7" id="KW-1185">Reference proteome</keyword>
<keyword evidence="2" id="KW-0677">Repeat</keyword>
<proteinExistence type="predicted"/>
<organism evidence="6 7">
    <name type="scientific">Neocallimastix californiae</name>
    <dbReference type="NCBI Taxonomy" id="1754190"/>
    <lineage>
        <taxon>Eukaryota</taxon>
        <taxon>Fungi</taxon>
        <taxon>Fungi incertae sedis</taxon>
        <taxon>Chytridiomycota</taxon>
        <taxon>Chytridiomycota incertae sedis</taxon>
        <taxon>Neocallimastigomycetes</taxon>
        <taxon>Neocallimastigales</taxon>
        <taxon>Neocallimastigaceae</taxon>
        <taxon>Neocallimastix</taxon>
    </lineage>
</organism>
<dbReference type="Pfam" id="PF00787">
    <property type="entry name" value="PX"/>
    <property type="match status" value="1"/>
</dbReference>
<sequence>MGYDLINIYISKFPQNSGYSEKSVLRPTTPVTSRSTNDDLELPKRSQSLNKKLPIQNISPAATSKPITIPTSQKKITSSGSDFSSDQSMVTDLGLSSFSYGNHSMIVSTPNSKPDSTNASFMLRKNPSMGSIPKRIESSFNDLSKNKNTKVKVNLPRINTSNLSNISNSLDSCTLVDSAHTEFCPSSFNNSRKSLHSPKMAVNNTVADLSSGNITLVNISSSMNSSHDMIDHESSIATLVQSPTASDASFFSMSSDQLFRLLPKKIIRAIDSYTAQNKTTEISYKKGDFFFVISENDSYYFVTNPSTKQSGYVSKYSFEQVDHFSKSNVIKNNRKILSPVETKECPFLVKEQTAINDRIMTACITEDIITRNSQEKFPIEISKIDGTVALLYRSYNDICELHRSLLEYFPEDAGNSRQERILPFLPTLDAIFNHPSKSPREILSTYLQYLTKLPNYIQFSYPFDEFFNLRKDDIHSSIYVCSPLNFFENNKNHYHHRQQGHSTLKVKLIIEDDEKNHQEVSMIRVDPDIGYFDLFDMIEERFNKTFTNIYYQNETGARIKIFGEHDLNLFFNSNNLSYVLWAK</sequence>
<dbReference type="GO" id="GO:0035091">
    <property type="term" value="F:phosphatidylinositol binding"/>
    <property type="evidence" value="ECO:0007669"/>
    <property type="project" value="InterPro"/>
</dbReference>
<dbReference type="EMBL" id="MCOG01000392">
    <property type="protein sequence ID" value="ORY10524.1"/>
    <property type="molecule type" value="Genomic_DNA"/>
</dbReference>
<dbReference type="PANTHER" id="PTHR15706:SF2">
    <property type="entry name" value="SH3 AND PX DOMAIN-CONTAINING PROTEIN 2A"/>
    <property type="match status" value="1"/>
</dbReference>
<protein>
    <recommendedName>
        <fullName evidence="5">SH3 domain-containing protein</fullName>
    </recommendedName>
</protein>
<dbReference type="Pfam" id="PF07653">
    <property type="entry name" value="SH3_2"/>
    <property type="match status" value="1"/>
</dbReference>
<evidence type="ECO:0000256" key="4">
    <source>
        <dbReference type="SAM" id="MobiDB-lite"/>
    </source>
</evidence>
<dbReference type="PROSITE" id="PS50002">
    <property type="entry name" value="SH3"/>
    <property type="match status" value="1"/>
</dbReference>
<accession>A0A1Y1ZK05</accession>
<dbReference type="InterPro" id="IPR036028">
    <property type="entry name" value="SH3-like_dom_sf"/>
</dbReference>
<dbReference type="InterPro" id="IPR001452">
    <property type="entry name" value="SH3_domain"/>
</dbReference>
<dbReference type="Gene3D" id="2.30.30.40">
    <property type="entry name" value="SH3 Domains"/>
    <property type="match status" value="1"/>
</dbReference>
<evidence type="ECO:0000256" key="2">
    <source>
        <dbReference type="ARBA" id="ARBA00022737"/>
    </source>
</evidence>
<evidence type="ECO:0000313" key="6">
    <source>
        <dbReference type="EMBL" id="ORY10524.1"/>
    </source>
</evidence>
<dbReference type="SUPFAM" id="SSF54277">
    <property type="entry name" value="CAD &amp; PB1 domains"/>
    <property type="match status" value="1"/>
</dbReference>
<dbReference type="OrthoDB" id="548867at2759"/>
<dbReference type="SUPFAM" id="SSF50044">
    <property type="entry name" value="SH3-domain"/>
    <property type="match status" value="1"/>
</dbReference>
<keyword evidence="1 3" id="KW-0728">SH3 domain</keyword>
<dbReference type="Gene3D" id="3.30.1520.10">
    <property type="entry name" value="Phox-like domain"/>
    <property type="match status" value="1"/>
</dbReference>
<feature type="region of interest" description="Disordered" evidence="4">
    <location>
        <begin position="19"/>
        <end position="86"/>
    </location>
</feature>
<evidence type="ECO:0000313" key="7">
    <source>
        <dbReference type="Proteomes" id="UP000193920"/>
    </source>
</evidence>
<reference evidence="6 7" key="1">
    <citation type="submission" date="2016-08" db="EMBL/GenBank/DDBJ databases">
        <title>A Parts List for Fungal Cellulosomes Revealed by Comparative Genomics.</title>
        <authorList>
            <consortium name="DOE Joint Genome Institute"/>
            <person name="Haitjema C.H."/>
            <person name="Gilmore S.P."/>
            <person name="Henske J.K."/>
            <person name="Solomon K.V."/>
            <person name="De Groot R."/>
            <person name="Kuo A."/>
            <person name="Mondo S.J."/>
            <person name="Salamov A.A."/>
            <person name="Labutti K."/>
            <person name="Zhao Z."/>
            <person name="Chiniquy J."/>
            <person name="Barry K."/>
            <person name="Brewer H.M."/>
            <person name="Purvine S.O."/>
            <person name="Wright A.T."/>
            <person name="Boxma B."/>
            <person name="Van Alen T."/>
            <person name="Hackstein J.H."/>
            <person name="Baker S.E."/>
            <person name="Grigoriev I.V."/>
            <person name="O'Malley M.A."/>
        </authorList>
    </citation>
    <scope>NUCLEOTIDE SEQUENCE [LARGE SCALE GENOMIC DNA]</scope>
    <source>
        <strain evidence="6 7">G1</strain>
    </source>
</reference>
<name>A0A1Y1ZK05_9FUNG</name>